<evidence type="ECO:0000256" key="5">
    <source>
        <dbReference type="ARBA" id="ARBA00022856"/>
    </source>
</evidence>
<dbReference type="GO" id="GO:0071916">
    <property type="term" value="F:dipeptide transmembrane transporter activity"/>
    <property type="evidence" value="ECO:0007669"/>
    <property type="project" value="TreeGrafter"/>
</dbReference>
<comment type="caution">
    <text evidence="11">The sequence shown here is derived from an EMBL/GenBank/DDBJ whole genome shotgun (WGS) entry which is preliminary data.</text>
</comment>
<dbReference type="GO" id="GO:0015031">
    <property type="term" value="P:protein transport"/>
    <property type="evidence" value="ECO:0007669"/>
    <property type="project" value="UniProtKB-KW"/>
</dbReference>
<feature type="domain" description="ABC transmembrane type-1" evidence="10">
    <location>
        <begin position="87"/>
        <end position="276"/>
    </location>
</feature>
<evidence type="ECO:0000259" key="10">
    <source>
        <dbReference type="PROSITE" id="PS50928"/>
    </source>
</evidence>
<evidence type="ECO:0000313" key="11">
    <source>
        <dbReference type="EMBL" id="MCX5571554.1"/>
    </source>
</evidence>
<dbReference type="AlphaFoldDB" id="A0A9X3E4B6"/>
<dbReference type="Pfam" id="PF12911">
    <property type="entry name" value="OppC_N"/>
    <property type="match status" value="1"/>
</dbReference>
<feature type="transmembrane region" description="Helical" evidence="9">
    <location>
        <begin position="212"/>
        <end position="234"/>
    </location>
</feature>
<keyword evidence="2 9" id="KW-0813">Transport</keyword>
<dbReference type="CDD" id="cd06261">
    <property type="entry name" value="TM_PBP2"/>
    <property type="match status" value="1"/>
</dbReference>
<keyword evidence="4 9" id="KW-0812">Transmembrane</keyword>
<feature type="transmembrane region" description="Helical" evidence="9">
    <location>
        <begin position="182"/>
        <end position="205"/>
    </location>
</feature>
<evidence type="ECO:0000256" key="2">
    <source>
        <dbReference type="ARBA" id="ARBA00022448"/>
    </source>
</evidence>
<evidence type="ECO:0000256" key="9">
    <source>
        <dbReference type="RuleBase" id="RU363032"/>
    </source>
</evidence>
<comment type="similarity">
    <text evidence="9">Belongs to the binding-protein-dependent transport system permease family.</text>
</comment>
<name>A0A9X3E4B6_9HYPH</name>
<dbReference type="SUPFAM" id="SSF161098">
    <property type="entry name" value="MetI-like"/>
    <property type="match status" value="1"/>
</dbReference>
<evidence type="ECO:0000256" key="1">
    <source>
        <dbReference type="ARBA" id="ARBA00004651"/>
    </source>
</evidence>
<reference evidence="11" key="1">
    <citation type="submission" date="2022-11" db="EMBL/GenBank/DDBJ databases">
        <title>Biodiversity and phylogenetic relationships of bacteria.</title>
        <authorList>
            <person name="Machado R.A.R."/>
            <person name="Bhat A."/>
            <person name="Loulou A."/>
            <person name="Kallel S."/>
        </authorList>
    </citation>
    <scope>NUCLEOTIDE SEQUENCE</scope>
    <source>
        <strain evidence="11">K-TC2</strain>
    </source>
</reference>
<proteinExistence type="inferred from homology"/>
<dbReference type="PANTHER" id="PTHR43386">
    <property type="entry name" value="OLIGOPEPTIDE TRANSPORT SYSTEM PERMEASE PROTEIN APPC"/>
    <property type="match status" value="1"/>
</dbReference>
<feature type="transmembrane region" description="Helical" evidence="9">
    <location>
        <begin position="136"/>
        <end position="162"/>
    </location>
</feature>
<evidence type="ECO:0000313" key="12">
    <source>
        <dbReference type="Proteomes" id="UP001144805"/>
    </source>
</evidence>
<dbReference type="InterPro" id="IPR035906">
    <property type="entry name" value="MetI-like_sf"/>
</dbReference>
<dbReference type="InterPro" id="IPR000515">
    <property type="entry name" value="MetI-like"/>
</dbReference>
<feature type="transmembrane region" description="Helical" evidence="9">
    <location>
        <begin position="91"/>
        <end position="115"/>
    </location>
</feature>
<evidence type="ECO:0000256" key="7">
    <source>
        <dbReference type="ARBA" id="ARBA00022989"/>
    </source>
</evidence>
<keyword evidence="6" id="KW-0653">Protein transport</keyword>
<evidence type="ECO:0000256" key="4">
    <source>
        <dbReference type="ARBA" id="ARBA00022692"/>
    </source>
</evidence>
<gene>
    <name evidence="11" type="ORF">OSH07_20305</name>
</gene>
<keyword evidence="8 9" id="KW-0472">Membrane</keyword>
<evidence type="ECO:0000256" key="3">
    <source>
        <dbReference type="ARBA" id="ARBA00022475"/>
    </source>
</evidence>
<keyword evidence="3" id="KW-1003">Cell membrane</keyword>
<protein>
    <submittedName>
        <fullName evidence="11">ABC transporter permease</fullName>
    </submittedName>
</protein>
<feature type="transmembrane region" description="Helical" evidence="9">
    <location>
        <begin position="254"/>
        <end position="276"/>
    </location>
</feature>
<dbReference type="RefSeq" id="WP_266340508.1">
    <property type="nucleotide sequence ID" value="NZ_JAPKNK010000010.1"/>
</dbReference>
<dbReference type="GO" id="GO:0005886">
    <property type="term" value="C:plasma membrane"/>
    <property type="evidence" value="ECO:0007669"/>
    <property type="project" value="UniProtKB-SubCell"/>
</dbReference>
<organism evidence="11 12">
    <name type="scientific">Kaistia nematophila</name>
    <dbReference type="NCBI Taxonomy" id="2994654"/>
    <lineage>
        <taxon>Bacteria</taxon>
        <taxon>Pseudomonadati</taxon>
        <taxon>Pseudomonadota</taxon>
        <taxon>Alphaproteobacteria</taxon>
        <taxon>Hyphomicrobiales</taxon>
        <taxon>Kaistiaceae</taxon>
        <taxon>Kaistia</taxon>
    </lineage>
</organism>
<accession>A0A9X3E4B6</accession>
<comment type="subcellular location">
    <subcellularLocation>
        <location evidence="1 9">Cell membrane</location>
        <topology evidence="1 9">Multi-pass membrane protein</topology>
    </subcellularLocation>
</comment>
<dbReference type="Gene3D" id="1.10.3720.10">
    <property type="entry name" value="MetI-like"/>
    <property type="match status" value="1"/>
</dbReference>
<feature type="transmembrane region" description="Helical" evidence="9">
    <location>
        <begin position="27"/>
        <end position="48"/>
    </location>
</feature>
<evidence type="ECO:0000256" key="6">
    <source>
        <dbReference type="ARBA" id="ARBA00022927"/>
    </source>
</evidence>
<dbReference type="PROSITE" id="PS50928">
    <property type="entry name" value="ABC_TM1"/>
    <property type="match status" value="1"/>
</dbReference>
<keyword evidence="7 9" id="KW-1133">Transmembrane helix</keyword>
<dbReference type="PANTHER" id="PTHR43386:SF1">
    <property type="entry name" value="D,D-DIPEPTIDE TRANSPORT SYSTEM PERMEASE PROTEIN DDPC-RELATED"/>
    <property type="match status" value="1"/>
</dbReference>
<dbReference type="Pfam" id="PF00528">
    <property type="entry name" value="BPD_transp_1"/>
    <property type="match status" value="1"/>
</dbReference>
<sequence>MTNLPLTVAVAPNRISLAKFARRSPSAAIGAGLVVLILLVALFAPLLAPYDPIAQDVANRLAPPSAAHWFGTDSFGRDLLSRLIYGTRPTLMLLAIVILLTTPIGIAIGIVAGFYGGIVERILMRITDIAMAFPKLVLALAFVAVLGAGLVNGALALALTAWPAYARQTRAETVALRKSDYLAAAEMMGITGPRLLFGHVLPLVLPGAIVRMALDLGGIILIAAGLGFLGLGVRPPTPEWGAMVADGTQVIFDQWWVAATPGAAILLTSFAFNLLSDGLRDLMDPRNG</sequence>
<dbReference type="InterPro" id="IPR050366">
    <property type="entry name" value="BP-dependent_transpt_permease"/>
</dbReference>
<dbReference type="Proteomes" id="UP001144805">
    <property type="component" value="Unassembled WGS sequence"/>
</dbReference>
<dbReference type="InterPro" id="IPR025966">
    <property type="entry name" value="OppC_N"/>
</dbReference>
<dbReference type="EMBL" id="JAPKNK010000010">
    <property type="protein sequence ID" value="MCX5571554.1"/>
    <property type="molecule type" value="Genomic_DNA"/>
</dbReference>
<evidence type="ECO:0000256" key="8">
    <source>
        <dbReference type="ARBA" id="ARBA00023136"/>
    </source>
</evidence>
<keyword evidence="5" id="KW-0571">Peptide transport</keyword>
<keyword evidence="12" id="KW-1185">Reference proteome</keyword>